<comment type="caution">
    <text evidence="1">The sequence shown here is derived from an EMBL/GenBank/DDBJ whole genome shotgun (WGS) entry which is preliminary data.</text>
</comment>
<dbReference type="Proteomes" id="UP001239111">
    <property type="component" value="Chromosome 2"/>
</dbReference>
<evidence type="ECO:0000313" key="1">
    <source>
        <dbReference type="EMBL" id="KAJ8675741.1"/>
    </source>
</evidence>
<reference evidence="1" key="1">
    <citation type="submission" date="2023-04" db="EMBL/GenBank/DDBJ databases">
        <title>A chromosome-level genome assembly of the parasitoid wasp Eretmocerus hayati.</title>
        <authorList>
            <person name="Zhong Y."/>
            <person name="Liu S."/>
            <person name="Liu Y."/>
        </authorList>
    </citation>
    <scope>NUCLEOTIDE SEQUENCE</scope>
    <source>
        <strain evidence="1">ZJU_SS_LIU_2023</strain>
    </source>
</reference>
<gene>
    <name evidence="1" type="ORF">QAD02_011527</name>
</gene>
<proteinExistence type="predicted"/>
<name>A0ACC2NX65_9HYME</name>
<sequence>MDHQNRGICHIFSHSTFDAKLGLPERTCARMERNTVSKTYRKLGFQTQNHMDYTRKKIMKTVRMMIRRNYTKDDCICICVMTHGGRNGKLYAKDGSYNIDIFEKAFDAMKTLKNKPKLLFVQACRGGNGDREEDTPRFCYSSSSSDETDWVTNMKSAPTKADILIAHSTCEGYVSFQQWFFPTLCKNLNKFREVCDLDEILTKTIDIVSTYVSHCTNIESKKFDKCKQVPVVVKTLRKKIYFRKK</sequence>
<organism evidence="1 2">
    <name type="scientific">Eretmocerus hayati</name>
    <dbReference type="NCBI Taxonomy" id="131215"/>
    <lineage>
        <taxon>Eukaryota</taxon>
        <taxon>Metazoa</taxon>
        <taxon>Ecdysozoa</taxon>
        <taxon>Arthropoda</taxon>
        <taxon>Hexapoda</taxon>
        <taxon>Insecta</taxon>
        <taxon>Pterygota</taxon>
        <taxon>Neoptera</taxon>
        <taxon>Endopterygota</taxon>
        <taxon>Hymenoptera</taxon>
        <taxon>Apocrita</taxon>
        <taxon>Proctotrupomorpha</taxon>
        <taxon>Chalcidoidea</taxon>
        <taxon>Aphelinidae</taxon>
        <taxon>Aphelininae</taxon>
        <taxon>Eretmocerus</taxon>
    </lineage>
</organism>
<dbReference type="EMBL" id="CM056742">
    <property type="protein sequence ID" value="KAJ8675741.1"/>
    <property type="molecule type" value="Genomic_DNA"/>
</dbReference>
<accession>A0ACC2NX65</accession>
<protein>
    <submittedName>
        <fullName evidence="1">Uncharacterized protein</fullName>
    </submittedName>
</protein>
<keyword evidence="2" id="KW-1185">Reference proteome</keyword>
<evidence type="ECO:0000313" key="2">
    <source>
        <dbReference type="Proteomes" id="UP001239111"/>
    </source>
</evidence>